<proteinExistence type="predicted"/>
<dbReference type="InterPro" id="IPR017850">
    <property type="entry name" value="Alkaline_phosphatase_core_sf"/>
</dbReference>
<gene>
    <name evidence="1" type="ORF">METZ01_LOCUS215969</name>
</gene>
<dbReference type="EMBL" id="UINC01050311">
    <property type="protein sequence ID" value="SVB63115.1"/>
    <property type="molecule type" value="Genomic_DNA"/>
</dbReference>
<dbReference type="SUPFAM" id="SSF53649">
    <property type="entry name" value="Alkaline phosphatase-like"/>
    <property type="match status" value="1"/>
</dbReference>
<dbReference type="Gene3D" id="3.40.720.10">
    <property type="entry name" value="Alkaline Phosphatase, subunit A"/>
    <property type="match status" value="1"/>
</dbReference>
<name>A0A382FKG1_9ZZZZ</name>
<sequence length="103" mass="11078">VHGICGNFFLDPDSGNEVMMNEPRFLRAPTLFAAFQQAGATIVTITAKDKLRRLLGHGLKIGERGICFSSELADQATLVENGIDNIPEMVGLDVPDVYSAALS</sequence>
<organism evidence="1">
    <name type="scientific">marine metagenome</name>
    <dbReference type="NCBI Taxonomy" id="408172"/>
    <lineage>
        <taxon>unclassified sequences</taxon>
        <taxon>metagenomes</taxon>
        <taxon>ecological metagenomes</taxon>
    </lineage>
</organism>
<accession>A0A382FKG1</accession>
<dbReference type="AlphaFoldDB" id="A0A382FKG1"/>
<feature type="non-terminal residue" evidence="1">
    <location>
        <position position="103"/>
    </location>
</feature>
<feature type="non-terminal residue" evidence="1">
    <location>
        <position position="1"/>
    </location>
</feature>
<reference evidence="1" key="1">
    <citation type="submission" date="2018-05" db="EMBL/GenBank/DDBJ databases">
        <authorList>
            <person name="Lanie J.A."/>
            <person name="Ng W.-L."/>
            <person name="Kazmierczak K.M."/>
            <person name="Andrzejewski T.M."/>
            <person name="Davidsen T.M."/>
            <person name="Wayne K.J."/>
            <person name="Tettelin H."/>
            <person name="Glass J.I."/>
            <person name="Rusch D."/>
            <person name="Podicherti R."/>
            <person name="Tsui H.-C.T."/>
            <person name="Winkler M.E."/>
        </authorList>
    </citation>
    <scope>NUCLEOTIDE SEQUENCE</scope>
</reference>
<protein>
    <submittedName>
        <fullName evidence="1">Uncharacterized protein</fullName>
    </submittedName>
</protein>
<evidence type="ECO:0000313" key="1">
    <source>
        <dbReference type="EMBL" id="SVB63115.1"/>
    </source>
</evidence>